<keyword evidence="8 10" id="KW-0472">Membrane</keyword>
<proteinExistence type="inferred from homology"/>
<evidence type="ECO:0000256" key="2">
    <source>
        <dbReference type="ARBA" id="ARBA00022448"/>
    </source>
</evidence>
<comment type="similarity">
    <text evidence="9">Belongs to the binding-protein-dependent transport system permease family. LivHM subfamily.</text>
</comment>
<dbReference type="InterPro" id="IPR052157">
    <property type="entry name" value="BCAA_transport_permease"/>
</dbReference>
<dbReference type="GO" id="GO:0042941">
    <property type="term" value="P:D-alanine transmembrane transport"/>
    <property type="evidence" value="ECO:0007669"/>
    <property type="project" value="TreeGrafter"/>
</dbReference>
<evidence type="ECO:0000256" key="7">
    <source>
        <dbReference type="ARBA" id="ARBA00022989"/>
    </source>
</evidence>
<dbReference type="GO" id="GO:0015808">
    <property type="term" value="P:L-alanine transport"/>
    <property type="evidence" value="ECO:0007669"/>
    <property type="project" value="TreeGrafter"/>
</dbReference>
<keyword evidence="6" id="KW-0029">Amino-acid transport</keyword>
<dbReference type="PANTHER" id="PTHR11795:SF371">
    <property type="entry name" value="HIGH-AFFINITY BRANCHED-CHAIN AMINO ACID TRANSPORT SYSTEM PERMEASE PROTEIN LIVH"/>
    <property type="match status" value="1"/>
</dbReference>
<keyword evidence="2" id="KW-0813">Transport</keyword>
<organism evidence="11 12">
    <name type="scientific">Coprococcus catus</name>
    <dbReference type="NCBI Taxonomy" id="116085"/>
    <lineage>
        <taxon>Bacteria</taxon>
        <taxon>Bacillati</taxon>
        <taxon>Bacillota</taxon>
        <taxon>Clostridia</taxon>
        <taxon>Lachnospirales</taxon>
        <taxon>Lachnospiraceae</taxon>
        <taxon>Coprococcus</taxon>
    </lineage>
</organism>
<dbReference type="Pfam" id="PF02653">
    <property type="entry name" value="BPD_transp_2"/>
    <property type="match status" value="1"/>
</dbReference>
<dbReference type="InterPro" id="IPR037294">
    <property type="entry name" value="ABC_BtuC-like"/>
</dbReference>
<reference evidence="11 12" key="1">
    <citation type="submission" date="2018-08" db="EMBL/GenBank/DDBJ databases">
        <title>A genome reference for cultivated species of the human gut microbiota.</title>
        <authorList>
            <person name="Zou Y."/>
            <person name="Xue W."/>
            <person name="Luo G."/>
        </authorList>
    </citation>
    <scope>NUCLEOTIDE SEQUENCE [LARGE SCALE GENOMIC DNA]</scope>
    <source>
        <strain evidence="11 12">AF45-17</strain>
    </source>
</reference>
<dbReference type="GO" id="GO:0015190">
    <property type="term" value="F:L-leucine transmembrane transporter activity"/>
    <property type="evidence" value="ECO:0007669"/>
    <property type="project" value="TreeGrafter"/>
</dbReference>
<feature type="transmembrane region" description="Helical" evidence="10">
    <location>
        <begin position="190"/>
        <end position="213"/>
    </location>
</feature>
<evidence type="ECO:0000256" key="1">
    <source>
        <dbReference type="ARBA" id="ARBA00004651"/>
    </source>
</evidence>
<evidence type="ECO:0000256" key="9">
    <source>
        <dbReference type="ARBA" id="ARBA00037998"/>
    </source>
</evidence>
<dbReference type="PANTHER" id="PTHR11795">
    <property type="entry name" value="BRANCHED-CHAIN AMINO ACID TRANSPORT SYSTEM PERMEASE PROTEIN LIVH"/>
    <property type="match status" value="1"/>
</dbReference>
<evidence type="ECO:0000256" key="10">
    <source>
        <dbReference type="SAM" id="Phobius"/>
    </source>
</evidence>
<feature type="transmembrane region" description="Helical" evidence="10">
    <location>
        <begin position="64"/>
        <end position="83"/>
    </location>
</feature>
<dbReference type="InterPro" id="IPR001851">
    <property type="entry name" value="ABC_transp_permease"/>
</dbReference>
<dbReference type="Proteomes" id="UP000260773">
    <property type="component" value="Unassembled WGS sequence"/>
</dbReference>
<feature type="transmembrane region" description="Helical" evidence="10">
    <location>
        <begin position="134"/>
        <end position="158"/>
    </location>
</feature>
<feature type="transmembrane region" description="Helical" evidence="10">
    <location>
        <begin position="92"/>
        <end position="114"/>
    </location>
</feature>
<sequence length="291" mass="29996">MQFISYLINGISLGSVYAIIALGYTMVYGIAKMLNFAHGDIIMVGSYVVYIAVSSLGLNPILSVVISAIACLVLGVVIEKVAYKPLRHASKLAVLITAIGVSYFLQNVALLIFGANTKSFTSVVPAVSLKLGSLTITAETIVTIAACVIIMICLTLFINKTKAGHAMQAVSEDQDAAQLMGINVNATISLTFAIGSALAAVAGVLLCSAYPSLTPYTGAMPGIKAFVAAVFGGIGSIPGALIGGILLGVIEILSKAYISSQLSDAIVFGVLIVVLVVKPTGILGKVIQEKV</sequence>
<dbReference type="GO" id="GO:0015192">
    <property type="term" value="F:L-phenylalanine transmembrane transporter activity"/>
    <property type="evidence" value="ECO:0007669"/>
    <property type="project" value="TreeGrafter"/>
</dbReference>
<dbReference type="GO" id="GO:0005886">
    <property type="term" value="C:plasma membrane"/>
    <property type="evidence" value="ECO:0007669"/>
    <property type="project" value="UniProtKB-SubCell"/>
</dbReference>
<evidence type="ECO:0000256" key="6">
    <source>
        <dbReference type="ARBA" id="ARBA00022970"/>
    </source>
</evidence>
<dbReference type="GO" id="GO:0015188">
    <property type="term" value="F:L-isoleucine transmembrane transporter activity"/>
    <property type="evidence" value="ECO:0007669"/>
    <property type="project" value="TreeGrafter"/>
</dbReference>
<dbReference type="AlphaFoldDB" id="A0A3E2TEZ0"/>
<accession>A0A3E2TEZ0</accession>
<name>A0A3E2TEZ0_9FIRM</name>
<evidence type="ECO:0000256" key="3">
    <source>
        <dbReference type="ARBA" id="ARBA00022475"/>
    </source>
</evidence>
<feature type="transmembrane region" description="Helical" evidence="10">
    <location>
        <begin position="6"/>
        <end position="29"/>
    </location>
</feature>
<dbReference type="Gene3D" id="1.10.3470.10">
    <property type="entry name" value="ABC transporter involved in vitamin B12 uptake, BtuC"/>
    <property type="match status" value="1"/>
</dbReference>
<evidence type="ECO:0000313" key="12">
    <source>
        <dbReference type="Proteomes" id="UP000260773"/>
    </source>
</evidence>
<feature type="transmembrane region" description="Helical" evidence="10">
    <location>
        <begin position="225"/>
        <end position="253"/>
    </location>
</feature>
<keyword evidence="5 10" id="KW-0812">Transmembrane</keyword>
<comment type="subcellular location">
    <subcellularLocation>
        <location evidence="1">Cell membrane</location>
        <topology evidence="1">Multi-pass membrane protein</topology>
    </subcellularLocation>
</comment>
<gene>
    <name evidence="11" type="ORF">DW070_15605</name>
</gene>
<dbReference type="GO" id="GO:0005304">
    <property type="term" value="F:L-valine transmembrane transporter activity"/>
    <property type="evidence" value="ECO:0007669"/>
    <property type="project" value="TreeGrafter"/>
</dbReference>
<protein>
    <submittedName>
        <fullName evidence="11">Branched-chain amino acid ABC transporter permease</fullName>
    </submittedName>
</protein>
<evidence type="ECO:0000256" key="5">
    <source>
        <dbReference type="ARBA" id="ARBA00022692"/>
    </source>
</evidence>
<evidence type="ECO:0000256" key="4">
    <source>
        <dbReference type="ARBA" id="ARBA00022519"/>
    </source>
</evidence>
<dbReference type="GO" id="GO:1903806">
    <property type="term" value="P:L-isoleucine import across plasma membrane"/>
    <property type="evidence" value="ECO:0007669"/>
    <property type="project" value="TreeGrafter"/>
</dbReference>
<evidence type="ECO:0000313" key="11">
    <source>
        <dbReference type="EMBL" id="RGB73894.1"/>
    </source>
</evidence>
<comment type="caution">
    <text evidence="11">The sequence shown here is derived from an EMBL/GenBank/DDBJ whole genome shotgun (WGS) entry which is preliminary data.</text>
</comment>
<evidence type="ECO:0000256" key="8">
    <source>
        <dbReference type="ARBA" id="ARBA00023136"/>
    </source>
</evidence>
<keyword evidence="3" id="KW-1003">Cell membrane</keyword>
<feature type="transmembrane region" description="Helical" evidence="10">
    <location>
        <begin position="265"/>
        <end position="287"/>
    </location>
</feature>
<keyword evidence="7 10" id="KW-1133">Transmembrane helix</keyword>
<keyword evidence="4" id="KW-0997">Cell inner membrane</keyword>
<dbReference type="CDD" id="cd06582">
    <property type="entry name" value="TM_PBP1_LivH_like"/>
    <property type="match status" value="1"/>
</dbReference>
<dbReference type="EMBL" id="QVEP01000063">
    <property type="protein sequence ID" value="RGB73894.1"/>
    <property type="molecule type" value="Genomic_DNA"/>
</dbReference>